<keyword evidence="1" id="KW-0472">Membrane</keyword>
<organism evidence="2 3">
    <name type="scientific">Pseudomonas coronafaciens pv. porri</name>
    <dbReference type="NCBI Taxonomy" id="83964"/>
    <lineage>
        <taxon>Bacteria</taxon>
        <taxon>Pseudomonadati</taxon>
        <taxon>Pseudomonadota</taxon>
        <taxon>Gammaproteobacteria</taxon>
        <taxon>Pseudomonadales</taxon>
        <taxon>Pseudomonadaceae</taxon>
        <taxon>Pseudomonas</taxon>
        <taxon>Pseudomonas coronafaciens</taxon>
    </lineage>
</organism>
<evidence type="ECO:0000256" key="1">
    <source>
        <dbReference type="SAM" id="Phobius"/>
    </source>
</evidence>
<keyword evidence="1" id="KW-1133">Transmembrane helix</keyword>
<dbReference type="EMBL" id="JUEU01000118">
    <property type="protein sequence ID" value="KOP59467.1"/>
    <property type="molecule type" value="Genomic_DNA"/>
</dbReference>
<dbReference type="RefSeq" id="WP_053486523.1">
    <property type="nucleotide sequence ID" value="NZ_JUEU01000118.1"/>
</dbReference>
<evidence type="ECO:0000313" key="2">
    <source>
        <dbReference type="EMBL" id="KOP59467.1"/>
    </source>
</evidence>
<accession>A0ABR5JPM7</accession>
<feature type="transmembrane region" description="Helical" evidence="1">
    <location>
        <begin position="46"/>
        <end position="64"/>
    </location>
</feature>
<reference evidence="2 3" key="1">
    <citation type="submission" date="2014-12" db="EMBL/GenBank/DDBJ databases">
        <authorList>
            <person name="Baeyen S."/>
        </authorList>
    </citation>
    <scope>NUCLEOTIDE SEQUENCE [LARGE SCALE GENOMIC DNA]</scope>
    <source>
        <strain evidence="2 3">LMG 28496</strain>
    </source>
</reference>
<name>A0ABR5JPM7_9PSED</name>
<evidence type="ECO:0000313" key="3">
    <source>
        <dbReference type="Proteomes" id="UP000037201"/>
    </source>
</evidence>
<feature type="transmembrane region" description="Helical" evidence="1">
    <location>
        <begin position="76"/>
        <end position="98"/>
    </location>
</feature>
<proteinExistence type="predicted"/>
<gene>
    <name evidence="2" type="ORF">OX90_11330</name>
</gene>
<keyword evidence="3" id="KW-1185">Reference proteome</keyword>
<comment type="caution">
    <text evidence="2">The sequence shown here is derived from an EMBL/GenBank/DDBJ whole genome shotgun (WGS) entry which is preliminary data.</text>
</comment>
<sequence length="155" mass="17345">MKILSAAQIEEIKKENLEAFLVNEEKIYELLKGSPIIRISHKLSSTIMKVLSVSAVLSCIPLVANNLMMPSSLSASAIFVFLFSIEALVLNLIFQAFLNNYIVHKAITSDEKYSEVVDTAIAIEEFKYVLENTDGSQLGVFNYYYINRGAFHAQS</sequence>
<dbReference type="Proteomes" id="UP000037201">
    <property type="component" value="Unassembled WGS sequence"/>
</dbReference>
<protein>
    <recommendedName>
        <fullName evidence="4">SMODS and SLOG-associating 2TM effector domain-containing protein</fullName>
    </recommendedName>
</protein>
<evidence type="ECO:0008006" key="4">
    <source>
        <dbReference type="Google" id="ProtNLM"/>
    </source>
</evidence>
<reference evidence="2 3" key="2">
    <citation type="submission" date="2015-09" db="EMBL/GenBank/DDBJ databases">
        <title>Genome analysis of Pseudomonas syringae pv. porri LMG.</title>
        <authorList>
            <person name="Rombouts S."/>
        </authorList>
    </citation>
    <scope>NUCLEOTIDE SEQUENCE [LARGE SCALE GENOMIC DNA]</scope>
    <source>
        <strain evidence="2 3">LMG 28496</strain>
    </source>
</reference>
<keyword evidence="1" id="KW-0812">Transmembrane</keyword>